<feature type="region of interest" description="Disordered" evidence="1">
    <location>
        <begin position="192"/>
        <end position="263"/>
    </location>
</feature>
<feature type="chain" id="PRO_5030504829" evidence="2">
    <location>
        <begin position="22"/>
        <end position="415"/>
    </location>
</feature>
<evidence type="ECO:0000256" key="2">
    <source>
        <dbReference type="SAM" id="SignalP"/>
    </source>
</evidence>
<accession>A0A7S1XH12</accession>
<feature type="compositionally biased region" description="Polar residues" evidence="1">
    <location>
        <begin position="208"/>
        <end position="227"/>
    </location>
</feature>
<evidence type="ECO:0000256" key="1">
    <source>
        <dbReference type="SAM" id="MobiDB-lite"/>
    </source>
</evidence>
<reference evidence="3" key="1">
    <citation type="submission" date="2021-01" db="EMBL/GenBank/DDBJ databases">
        <authorList>
            <person name="Corre E."/>
            <person name="Pelletier E."/>
            <person name="Niang G."/>
            <person name="Scheremetjew M."/>
            <person name="Finn R."/>
            <person name="Kale V."/>
            <person name="Holt S."/>
            <person name="Cochrane G."/>
            <person name="Meng A."/>
            <person name="Brown T."/>
            <person name="Cohen L."/>
        </authorList>
    </citation>
    <scope>NUCLEOTIDE SEQUENCE</scope>
    <source>
        <strain evidence="3">SAG 36.94</strain>
    </source>
</reference>
<evidence type="ECO:0000313" key="3">
    <source>
        <dbReference type="EMBL" id="CAD9237385.1"/>
    </source>
</evidence>
<feature type="compositionally biased region" description="Low complexity" evidence="1">
    <location>
        <begin position="235"/>
        <end position="263"/>
    </location>
</feature>
<sequence length="415" mass="44597">MGGRASLVVIAILVVVNSSSSQVPRQTQNLTCASSGEDLISINFIPALRNLFSKALGFGFNEDFDQPWINSSEWLVSNVTQGGSLVGYITNLTSLASFGSSYDPEMPFFYDNDTGLLGSATSRCIAGVELTLIQIVLFYQPSEFFDPSYYFCTPGQGILQLSEFDTAECGITCQTNNDCQGSCQNGSCISSVTPSPSGTSPPQPSNSEQPTSSATQAPSPVASSTSMTFVPPPNSSSNTSSPAASTNTRSPTPSPTSDRNSNSSFSDVCVEADWIESVGLPKLHQDRFAMVYCVENLRPCGTKHHIVAVQGVFDTYGGHCERLRCTQRPTKVNGFRATHMIAEGDLLVTGHVAYFGMASLWSAIARFQFNQGWYLPGRNTAQVTLGRPQWFPSMVGNEAYSIPSVPAFCRISGSQ</sequence>
<gene>
    <name evidence="3" type="ORF">CCAE0312_LOCUS9484</name>
</gene>
<organism evidence="3">
    <name type="scientific">Compsopogon caeruleus</name>
    <dbReference type="NCBI Taxonomy" id="31354"/>
    <lineage>
        <taxon>Eukaryota</taxon>
        <taxon>Rhodophyta</taxon>
        <taxon>Compsopogonophyceae</taxon>
        <taxon>Compsopogonales</taxon>
        <taxon>Compsopogonaceae</taxon>
        <taxon>Compsopogon</taxon>
    </lineage>
</organism>
<dbReference type="AlphaFoldDB" id="A0A7S1XH12"/>
<dbReference type="EMBL" id="HBGH01017135">
    <property type="protein sequence ID" value="CAD9237385.1"/>
    <property type="molecule type" value="Transcribed_RNA"/>
</dbReference>
<proteinExistence type="predicted"/>
<name>A0A7S1XH12_9RHOD</name>
<keyword evidence="2" id="KW-0732">Signal</keyword>
<protein>
    <submittedName>
        <fullName evidence="3">Uncharacterized protein</fullName>
    </submittedName>
</protein>
<feature type="signal peptide" evidence="2">
    <location>
        <begin position="1"/>
        <end position="21"/>
    </location>
</feature>